<evidence type="ECO:0000313" key="12">
    <source>
        <dbReference type="Proteomes" id="UP000515135"/>
    </source>
</evidence>
<dbReference type="InterPro" id="IPR020846">
    <property type="entry name" value="MFS_dom"/>
</dbReference>
<feature type="transmembrane region" description="Helical" evidence="10">
    <location>
        <begin position="99"/>
        <end position="120"/>
    </location>
</feature>
<feature type="transmembrane region" description="Helical" evidence="10">
    <location>
        <begin position="354"/>
        <end position="371"/>
    </location>
</feature>
<accession>A0A6P4ZSK4</accession>
<feature type="transmembrane region" description="Helical" evidence="10">
    <location>
        <begin position="58"/>
        <end position="87"/>
    </location>
</feature>
<dbReference type="InterPro" id="IPR011701">
    <property type="entry name" value="MFS"/>
</dbReference>
<dbReference type="RefSeq" id="XP_019632586.1">
    <property type="nucleotide sequence ID" value="XM_019777027.1"/>
</dbReference>
<keyword evidence="4 10" id="KW-0812">Transmembrane</keyword>
<dbReference type="FunFam" id="1.20.1250.20:FF:001141">
    <property type="entry name" value="Uncharacterized protein"/>
    <property type="match status" value="1"/>
</dbReference>
<dbReference type="Gene3D" id="1.20.1250.20">
    <property type="entry name" value="MFS general substrate transporter like domains"/>
    <property type="match status" value="2"/>
</dbReference>
<dbReference type="GO" id="GO:0015881">
    <property type="term" value="P:creatine transmembrane transport"/>
    <property type="evidence" value="ECO:0007669"/>
    <property type="project" value="TreeGrafter"/>
</dbReference>
<evidence type="ECO:0000256" key="8">
    <source>
        <dbReference type="ARBA" id="ARBA00036771"/>
    </source>
</evidence>
<keyword evidence="12" id="KW-1185">Reference proteome</keyword>
<feature type="transmembrane region" description="Helical" evidence="10">
    <location>
        <begin position="443"/>
        <end position="463"/>
    </location>
</feature>
<feature type="transmembrane region" description="Helical" evidence="10">
    <location>
        <begin position="377"/>
        <end position="402"/>
    </location>
</feature>
<dbReference type="InterPro" id="IPR050327">
    <property type="entry name" value="Proton-linked_MCT"/>
</dbReference>
<feature type="transmembrane region" description="Helical" evidence="10">
    <location>
        <begin position="152"/>
        <end position="176"/>
    </location>
</feature>
<dbReference type="InterPro" id="IPR036259">
    <property type="entry name" value="MFS_trans_sf"/>
</dbReference>
<dbReference type="GeneID" id="109476109"/>
<dbReference type="Pfam" id="PF07690">
    <property type="entry name" value="MFS_1"/>
    <property type="match status" value="2"/>
</dbReference>
<dbReference type="KEGG" id="bbel:109476109"/>
<name>A0A6P4ZSK4_BRABE</name>
<evidence type="ECO:0000256" key="7">
    <source>
        <dbReference type="ARBA" id="ARBA00036521"/>
    </source>
</evidence>
<keyword evidence="6 10" id="KW-0472">Membrane</keyword>
<comment type="function">
    <text evidence="9">Functions as a transporter for creatine and as well for its precursor guanidinoacetate. Transport of creatine and GAA is independent of resting membrane potential and extracellular Na(+), Cl(-), or pH. Contributes to the process of creatine biosynthesis and distribution.</text>
</comment>
<evidence type="ECO:0000256" key="5">
    <source>
        <dbReference type="ARBA" id="ARBA00022989"/>
    </source>
</evidence>
<dbReference type="Proteomes" id="UP000515135">
    <property type="component" value="Unplaced"/>
</dbReference>
<comment type="subcellular location">
    <subcellularLocation>
        <location evidence="1">Basolateral cell membrane</location>
        <topology evidence="1">Multi-pass membrane protein</topology>
    </subcellularLocation>
</comment>
<dbReference type="PANTHER" id="PTHR11360:SF318">
    <property type="entry name" value="MONOCARBOXYLATE TRANSPORTER 12"/>
    <property type="match status" value="1"/>
</dbReference>
<dbReference type="FunFam" id="1.20.1250.20:FF:000466">
    <property type="entry name" value="Uncharacterized protein"/>
    <property type="match status" value="1"/>
</dbReference>
<evidence type="ECO:0000256" key="1">
    <source>
        <dbReference type="ARBA" id="ARBA00004554"/>
    </source>
</evidence>
<gene>
    <name evidence="13" type="primary">LOC109476109</name>
</gene>
<evidence type="ECO:0000259" key="11">
    <source>
        <dbReference type="PROSITE" id="PS50850"/>
    </source>
</evidence>
<comment type="catalytic activity">
    <reaction evidence="7">
        <text>creatine(in) = creatine(out)</text>
        <dbReference type="Rhea" id="RHEA:73043"/>
        <dbReference type="ChEBI" id="CHEBI:57947"/>
    </reaction>
</comment>
<dbReference type="CDD" id="cd17352">
    <property type="entry name" value="MFS_MCT_SLC16"/>
    <property type="match status" value="1"/>
</dbReference>
<proteinExistence type="inferred from homology"/>
<dbReference type="GO" id="GO:0022857">
    <property type="term" value="F:transmembrane transporter activity"/>
    <property type="evidence" value="ECO:0007669"/>
    <property type="project" value="InterPro"/>
</dbReference>
<dbReference type="GO" id="GO:0016323">
    <property type="term" value="C:basolateral plasma membrane"/>
    <property type="evidence" value="ECO:0007669"/>
    <property type="project" value="UniProtKB-SubCell"/>
</dbReference>
<evidence type="ECO:0000256" key="10">
    <source>
        <dbReference type="SAM" id="Phobius"/>
    </source>
</evidence>
<evidence type="ECO:0000256" key="9">
    <source>
        <dbReference type="ARBA" id="ARBA00037605"/>
    </source>
</evidence>
<comment type="catalytic activity">
    <reaction evidence="8">
        <text>guanidinoacetate(in) = guanidinoacetate(out)</text>
        <dbReference type="Rhea" id="RHEA:73047"/>
        <dbReference type="ChEBI" id="CHEBI:57742"/>
    </reaction>
</comment>
<protein>
    <submittedName>
        <fullName evidence="13">Monocarboxylate transporter 12-like</fullName>
    </submittedName>
</protein>
<dbReference type="OrthoDB" id="10029942at2759"/>
<evidence type="ECO:0000256" key="3">
    <source>
        <dbReference type="ARBA" id="ARBA00022475"/>
    </source>
</evidence>
<evidence type="ECO:0000256" key="2">
    <source>
        <dbReference type="ARBA" id="ARBA00006727"/>
    </source>
</evidence>
<feature type="transmembrane region" description="Helical" evidence="10">
    <location>
        <begin position="283"/>
        <end position="306"/>
    </location>
</feature>
<dbReference type="PANTHER" id="PTHR11360">
    <property type="entry name" value="MONOCARBOXYLATE TRANSPORTER"/>
    <property type="match status" value="1"/>
</dbReference>
<feature type="transmembrane region" description="Helical" evidence="10">
    <location>
        <begin position="188"/>
        <end position="208"/>
    </location>
</feature>
<dbReference type="SUPFAM" id="SSF103473">
    <property type="entry name" value="MFS general substrate transporter"/>
    <property type="match status" value="1"/>
</dbReference>
<comment type="similarity">
    <text evidence="2">Belongs to the major facilitator superfamily. Monocarboxylate porter (TC 2.A.1.13) family.</text>
</comment>
<dbReference type="AlphaFoldDB" id="A0A6P4ZSK4"/>
<dbReference type="PROSITE" id="PS50850">
    <property type="entry name" value="MFS"/>
    <property type="match status" value="1"/>
</dbReference>
<sequence length="506" mass="54714">MSGKRKVLKRQSSTAAADVDAICAPCTPEHAAITDGPSRRARRKEHLQYLEHPPDGGWGWLVVFSSFLMHIVVIASIKSFGVFYPVFREAFNEGAGDTAFIQSTLVGMTLICSPIACALSKLTSCRVMVSTGGVLAAVGLIISSFASSVTYLLFSLGILTGFAMSLMYSPCLTMVGRYFDKKRATANGIGLSGNGVGMFALSPLYQVLIDEYSYHGALLVIAAITLHGCVCGALLRPIRLREDLEQQALMSKNHRKTPNNSTSHCNKCVSSTRKVLEIFDVSLLTDVAFVLFLVSHFGTMLGYSIVFVHMAKHAQNIGVGKTEASFLISVMGISEFIFRLIAGWFADLGVMSRLNVYMLGAAGVGLCNLFVPFCKSYAALIVYMAFYGVFSGVFHSLIAVLVREYTGVARLFNGIGWTLLAGGTAYLLGAPIAGWLYDATGNYNISFFSAGSIIVSSLILLCLKKPRNPDGEHEDDSPSPQNNIGIVELDENMEVLPTLLEKETSM</sequence>
<evidence type="ECO:0000256" key="6">
    <source>
        <dbReference type="ARBA" id="ARBA00023136"/>
    </source>
</evidence>
<feature type="transmembrane region" description="Helical" evidence="10">
    <location>
        <begin position="127"/>
        <end position="146"/>
    </location>
</feature>
<feature type="transmembrane region" description="Helical" evidence="10">
    <location>
        <begin position="326"/>
        <end position="347"/>
    </location>
</feature>
<feature type="domain" description="Major facilitator superfamily (MFS) profile" evidence="11">
    <location>
        <begin position="288"/>
        <end position="506"/>
    </location>
</feature>
<keyword evidence="5 10" id="KW-1133">Transmembrane helix</keyword>
<evidence type="ECO:0000256" key="4">
    <source>
        <dbReference type="ARBA" id="ARBA00022692"/>
    </source>
</evidence>
<feature type="transmembrane region" description="Helical" evidence="10">
    <location>
        <begin position="214"/>
        <end position="235"/>
    </location>
</feature>
<keyword evidence="3" id="KW-1003">Cell membrane</keyword>
<feature type="transmembrane region" description="Helical" evidence="10">
    <location>
        <begin position="414"/>
        <end position="437"/>
    </location>
</feature>
<organism evidence="12 13">
    <name type="scientific">Branchiostoma belcheri</name>
    <name type="common">Amphioxus</name>
    <dbReference type="NCBI Taxonomy" id="7741"/>
    <lineage>
        <taxon>Eukaryota</taxon>
        <taxon>Metazoa</taxon>
        <taxon>Chordata</taxon>
        <taxon>Cephalochordata</taxon>
        <taxon>Leptocardii</taxon>
        <taxon>Amphioxiformes</taxon>
        <taxon>Branchiostomatidae</taxon>
        <taxon>Branchiostoma</taxon>
    </lineage>
</organism>
<reference evidence="13" key="1">
    <citation type="submission" date="2025-08" db="UniProtKB">
        <authorList>
            <consortium name="RefSeq"/>
        </authorList>
    </citation>
    <scope>IDENTIFICATION</scope>
    <source>
        <tissue evidence="13">Gonad</tissue>
    </source>
</reference>
<evidence type="ECO:0000313" key="13">
    <source>
        <dbReference type="RefSeq" id="XP_019632586.1"/>
    </source>
</evidence>